<evidence type="ECO:0000313" key="2">
    <source>
        <dbReference type="Proteomes" id="UP000295727"/>
    </source>
</evidence>
<sequence length="492" mass="49502">MMANYQWTGNSGTGVFAVAANWNLGNTVASVPPGPNDFATIASAAEVITGGGTVETLFFQGTDRVAGQLTATYGSPVNGEMTLLPGAVLTAPMLHIGVQLPQGAQAPFVGTLTVGKDSRVVIAGTHSIDNYGILLAAVAPTGNAPGSNATLVVDGENAVVDGGNLPMSVGQVDKGQLIVQNSGTVSVGSGDPLIYPWPLVIGNHPGANGKVQVSTNGLLQARGQVIVGREANGTLEVSEGGTVVARDLAIGWAPATGTQPAGVGTVTVTGGNARLVVENQLEVQHMGTGSLMVENNGFVSAGISILVNGTLTLSGGQIETNALAVNPPATLSGSGTVTAAAGFYIAGTVTATNALNLIGDIDNASTITVAENGHLRCLGTIVDTGKIALQLNGIASVEAVPSSQTIEFLGKGARLVLLNPGAFLGKISGFAASHKIELDTVAKKLVYTAPPLLTVEDALGNVVAQLTFDTTYPGGFKFDAGAPPGRSIIELK</sequence>
<evidence type="ECO:0000313" key="1">
    <source>
        <dbReference type="EMBL" id="QBR04397.1"/>
    </source>
</evidence>
<dbReference type="InterPro" id="IPR030895">
    <property type="entry name" value="T5SS_PEPC_rpt"/>
</dbReference>
<keyword evidence="1" id="KW-0614">Plasmid</keyword>
<dbReference type="OrthoDB" id="9057780at2"/>
<dbReference type="RefSeq" id="WP_134760745.1">
    <property type="nucleotide sequence ID" value="NZ_CP038152.1"/>
</dbReference>
<dbReference type="GeneID" id="39649776"/>
<keyword evidence="2" id="KW-1185">Reference proteome</keyword>
<reference evidence="1 2" key="1">
    <citation type="submission" date="2019-03" db="EMBL/GenBank/DDBJ databases">
        <title>Paraburkholderia sp. 7MH5, isolated from subtropical forest soil.</title>
        <authorList>
            <person name="Gao Z.-H."/>
            <person name="Qiu L.-H."/>
        </authorList>
    </citation>
    <scope>NUCLEOTIDE SEQUENCE [LARGE SCALE GENOMIC DNA]</scope>
    <source>
        <strain evidence="1 2">7MH5</strain>
        <plasmid evidence="1 2">unnamed1</plasmid>
    </source>
</reference>
<gene>
    <name evidence="1" type="ORF">E1956_45780</name>
</gene>
<dbReference type="Proteomes" id="UP000295727">
    <property type="component" value="Plasmid unnamed1"/>
</dbReference>
<dbReference type="KEGG" id="ppai:E1956_45780"/>
<accession>A0A4P7DAE5</accession>
<organism evidence="1 2">
    <name type="scientific">Paraburkholderia pallida</name>
    <dbReference type="NCBI Taxonomy" id="2547399"/>
    <lineage>
        <taxon>Bacteria</taxon>
        <taxon>Pseudomonadati</taxon>
        <taxon>Pseudomonadota</taxon>
        <taxon>Betaproteobacteria</taxon>
        <taxon>Burkholderiales</taxon>
        <taxon>Burkholderiaceae</taxon>
        <taxon>Paraburkholderia</taxon>
    </lineage>
</organism>
<geneLocation type="plasmid" evidence="1 2">
    <name>unnamed1</name>
</geneLocation>
<dbReference type="AlphaFoldDB" id="A0A4P7DAE5"/>
<evidence type="ECO:0008006" key="3">
    <source>
        <dbReference type="Google" id="ProtNLM"/>
    </source>
</evidence>
<protein>
    <recommendedName>
        <fullName evidence="3">T5SS/PEP-CTERM-associated repeat-containing protein</fullName>
    </recommendedName>
</protein>
<name>A0A4P7DAE5_9BURK</name>
<proteinExistence type="predicted"/>
<dbReference type="EMBL" id="CP038152">
    <property type="protein sequence ID" value="QBR04397.1"/>
    <property type="molecule type" value="Genomic_DNA"/>
</dbReference>
<dbReference type="NCBIfam" id="TIGR04393">
    <property type="entry name" value="rpt_T5SS_PEPC"/>
    <property type="match status" value="2"/>
</dbReference>